<feature type="transmembrane region" description="Helical" evidence="1">
    <location>
        <begin position="81"/>
        <end position="100"/>
    </location>
</feature>
<proteinExistence type="predicted"/>
<evidence type="ECO:0000313" key="2">
    <source>
        <dbReference type="EMBL" id="ARJ56424.1"/>
    </source>
</evidence>
<evidence type="ECO:0000313" key="3">
    <source>
        <dbReference type="Proteomes" id="UP000192902"/>
    </source>
</evidence>
<feature type="transmembrane region" description="Helical" evidence="1">
    <location>
        <begin position="6"/>
        <end position="24"/>
    </location>
</feature>
<dbReference type="Proteomes" id="UP000192902">
    <property type="component" value="Chromosome"/>
</dbReference>
<sequence>MSLNKFLLYYLIFLNAFSFLGLMLRKKSGKNPSLNEKKIYRICPCKKMAESGSLSLICMYSAMGGFLYSTSSISLVGFGELYFNLILAFSLLCAILGWKLKLE</sequence>
<dbReference type="eggNOG" id="ENOG50319IB">
    <property type="taxonomic scope" value="Bacteria"/>
</dbReference>
<keyword evidence="1" id="KW-0812">Transmembrane</keyword>
<dbReference type="KEGG" id="ccun:CCUN_0807"/>
<dbReference type="AlphaFoldDB" id="A0A1W6BWH3"/>
<gene>
    <name evidence="2" type="ORF">CCUN_0807</name>
</gene>
<dbReference type="OrthoDB" id="5362913at2"/>
<name>A0A1W6BWH3_9BACT</name>
<dbReference type="STRING" id="1121267.CCUN_0807"/>
<keyword evidence="1" id="KW-0472">Membrane</keyword>
<evidence type="ECO:0008006" key="4">
    <source>
        <dbReference type="Google" id="ProtNLM"/>
    </source>
</evidence>
<dbReference type="RefSeq" id="WP_027306124.1">
    <property type="nucleotide sequence ID" value="NZ_CP020867.1"/>
</dbReference>
<dbReference type="EMBL" id="CP020867">
    <property type="protein sequence ID" value="ARJ56424.1"/>
    <property type="molecule type" value="Genomic_DNA"/>
</dbReference>
<reference evidence="2 3" key="1">
    <citation type="submission" date="2017-04" db="EMBL/GenBank/DDBJ databases">
        <title>Complete genome sequence of the Campylobacter cuniculorum type strain LMG24588.</title>
        <authorList>
            <person name="Miller W.G."/>
            <person name="Yee E."/>
            <person name="Revez J."/>
            <person name="Bono J.L."/>
            <person name="Rossi M."/>
        </authorList>
    </citation>
    <scope>NUCLEOTIDE SEQUENCE [LARGE SCALE GENOMIC DNA]</scope>
    <source>
        <strain evidence="2 3">LMG 24588</strain>
    </source>
</reference>
<protein>
    <recommendedName>
        <fullName evidence="4">Small hydrophobic protein</fullName>
    </recommendedName>
</protein>
<evidence type="ECO:0000256" key="1">
    <source>
        <dbReference type="SAM" id="Phobius"/>
    </source>
</evidence>
<accession>A0A1W6BWH3</accession>
<keyword evidence="1" id="KW-1133">Transmembrane helix</keyword>
<organism evidence="2 3">
    <name type="scientific">Campylobacter cuniculorum DSM 23162 = LMG 24588</name>
    <dbReference type="NCBI Taxonomy" id="1121267"/>
    <lineage>
        <taxon>Bacteria</taxon>
        <taxon>Pseudomonadati</taxon>
        <taxon>Campylobacterota</taxon>
        <taxon>Epsilonproteobacteria</taxon>
        <taxon>Campylobacterales</taxon>
        <taxon>Campylobacteraceae</taxon>
        <taxon>Campylobacter</taxon>
    </lineage>
</organism>